<comment type="caution">
    <text evidence="2">The sequence shown here is derived from an EMBL/GenBank/DDBJ whole genome shotgun (WGS) entry which is preliminary data.</text>
</comment>
<dbReference type="EMBL" id="AEJF01000056">
    <property type="protein sequence ID" value="KLU27046.1"/>
    <property type="molecule type" value="Genomic_DNA"/>
</dbReference>
<accession>A0A0J1D2W4</accession>
<reference evidence="2 3" key="1">
    <citation type="journal article" date="2015" name="Genome Announc.">
        <title>Draft Genome Sequence of Burkholderia sp. Strain PML1(12), an Ectomycorrhizosphere-Inhabiting Bacterium with Effective Mineral-Weathering Ability.</title>
        <authorList>
            <person name="Uroz S."/>
            <person name="Oger P."/>
        </authorList>
    </citation>
    <scope>NUCLEOTIDE SEQUENCE [LARGE SCALE GENOMIC DNA]</scope>
    <source>
        <strain evidence="3">PML1(12)</strain>
    </source>
</reference>
<organism evidence="2 3">
    <name type="scientific">Caballeronia mineralivorans PML1(12)</name>
    <dbReference type="NCBI Taxonomy" id="908627"/>
    <lineage>
        <taxon>Bacteria</taxon>
        <taxon>Pseudomonadati</taxon>
        <taxon>Pseudomonadota</taxon>
        <taxon>Betaproteobacteria</taxon>
        <taxon>Burkholderiales</taxon>
        <taxon>Burkholderiaceae</taxon>
        <taxon>Caballeronia</taxon>
    </lineage>
</organism>
<name>A0A0J1D2W4_9BURK</name>
<feature type="chain" id="PRO_5005249424" description="Lipoprotein" evidence="1">
    <location>
        <begin position="30"/>
        <end position="78"/>
    </location>
</feature>
<protein>
    <recommendedName>
        <fullName evidence="4">Lipoprotein</fullName>
    </recommendedName>
</protein>
<keyword evidence="1" id="KW-0732">Signal</keyword>
<gene>
    <name evidence="2" type="ORF">EOS_06775</name>
</gene>
<dbReference type="Proteomes" id="UP000035963">
    <property type="component" value="Unassembled WGS sequence"/>
</dbReference>
<evidence type="ECO:0000313" key="3">
    <source>
        <dbReference type="Proteomes" id="UP000035963"/>
    </source>
</evidence>
<feature type="signal peptide" evidence="1">
    <location>
        <begin position="1"/>
        <end position="29"/>
    </location>
</feature>
<keyword evidence="3" id="KW-1185">Reference proteome</keyword>
<evidence type="ECO:0000256" key="1">
    <source>
        <dbReference type="SAM" id="SignalP"/>
    </source>
</evidence>
<dbReference type="RefSeq" id="WP_047845831.1">
    <property type="nucleotide sequence ID" value="NZ_AEJF01000056.1"/>
</dbReference>
<evidence type="ECO:0008006" key="4">
    <source>
        <dbReference type="Google" id="ProtNLM"/>
    </source>
</evidence>
<dbReference type="AlphaFoldDB" id="A0A0J1D2W4"/>
<sequence length="78" mass="9096">MLTVRKVLTAASLAAAAAMSLGFTNTASADDHYHPGYVHAESRGWHGDRYYDGHRYWERREWERHHAPRYDGPPHRDY</sequence>
<proteinExistence type="predicted"/>
<dbReference type="PATRIC" id="fig|908627.4.peg.1502"/>
<evidence type="ECO:0000313" key="2">
    <source>
        <dbReference type="EMBL" id="KLU27046.1"/>
    </source>
</evidence>
<dbReference type="OrthoDB" id="9133607at2"/>